<dbReference type="AlphaFoldDB" id="A0AAD5JFB5"/>
<evidence type="ECO:0000313" key="4">
    <source>
        <dbReference type="Proteomes" id="UP001064489"/>
    </source>
</evidence>
<reference evidence="3" key="2">
    <citation type="submission" date="2023-02" db="EMBL/GenBank/DDBJ databases">
        <authorList>
            <person name="Swenson N.G."/>
            <person name="Wegrzyn J.L."/>
            <person name="Mcevoy S.L."/>
        </authorList>
    </citation>
    <scope>NUCLEOTIDE SEQUENCE</scope>
    <source>
        <strain evidence="3">91603</strain>
        <tissue evidence="3">Leaf</tissue>
    </source>
</reference>
<dbReference type="Proteomes" id="UP001064489">
    <property type="component" value="Chromosome 1"/>
</dbReference>
<sequence>MERDDGLLSDSGIHGRGDGVPHFDDSFKVVVQEVNEAPFVSVGNVSLMDSIMEVREILSRLKSKVFVRFVSRFGNALTDFLAKQGVANGLV</sequence>
<evidence type="ECO:0000313" key="2">
    <source>
        <dbReference type="EMBL" id="KAI9194803.1"/>
    </source>
</evidence>
<dbReference type="EMBL" id="JAJSOW010000003">
    <property type="protein sequence ID" value="KAI9196652.1"/>
    <property type="molecule type" value="Genomic_DNA"/>
</dbReference>
<feature type="region of interest" description="Disordered" evidence="1">
    <location>
        <begin position="1"/>
        <end position="21"/>
    </location>
</feature>
<comment type="caution">
    <text evidence="3">The sequence shown here is derived from an EMBL/GenBank/DDBJ whole genome shotgun (WGS) entry which is preliminary data.</text>
</comment>
<accession>A0AAD5JFB5</accession>
<organism evidence="3 4">
    <name type="scientific">Acer negundo</name>
    <name type="common">Box elder</name>
    <dbReference type="NCBI Taxonomy" id="4023"/>
    <lineage>
        <taxon>Eukaryota</taxon>
        <taxon>Viridiplantae</taxon>
        <taxon>Streptophyta</taxon>
        <taxon>Embryophyta</taxon>
        <taxon>Tracheophyta</taxon>
        <taxon>Spermatophyta</taxon>
        <taxon>Magnoliopsida</taxon>
        <taxon>eudicotyledons</taxon>
        <taxon>Gunneridae</taxon>
        <taxon>Pentapetalae</taxon>
        <taxon>rosids</taxon>
        <taxon>malvids</taxon>
        <taxon>Sapindales</taxon>
        <taxon>Sapindaceae</taxon>
        <taxon>Hippocastanoideae</taxon>
        <taxon>Acereae</taxon>
        <taxon>Acer</taxon>
    </lineage>
</organism>
<protein>
    <submittedName>
        <fullName evidence="3">Uncharacterized protein</fullName>
    </submittedName>
</protein>
<gene>
    <name evidence="2" type="ORF">LWI28_009332</name>
    <name evidence="3" type="ORF">LWI28_025783</name>
</gene>
<reference evidence="3" key="1">
    <citation type="journal article" date="2022" name="Plant J.">
        <title>Strategies of tolerance reflected in two North American maple genomes.</title>
        <authorList>
            <person name="McEvoy S.L."/>
            <person name="Sezen U.U."/>
            <person name="Trouern-Trend A."/>
            <person name="McMahon S.M."/>
            <person name="Schaberg P.G."/>
            <person name="Yang J."/>
            <person name="Wegrzyn J.L."/>
            <person name="Swenson N.G."/>
        </authorList>
    </citation>
    <scope>NUCLEOTIDE SEQUENCE</scope>
    <source>
        <strain evidence="3">91603</strain>
    </source>
</reference>
<evidence type="ECO:0000313" key="3">
    <source>
        <dbReference type="EMBL" id="KAI9196652.1"/>
    </source>
</evidence>
<name>A0AAD5JFB5_ACENE</name>
<keyword evidence="4" id="KW-1185">Reference proteome</keyword>
<evidence type="ECO:0000256" key="1">
    <source>
        <dbReference type="SAM" id="MobiDB-lite"/>
    </source>
</evidence>
<dbReference type="EMBL" id="JAJSOW010000003">
    <property type="protein sequence ID" value="KAI9194803.1"/>
    <property type="molecule type" value="Genomic_DNA"/>
</dbReference>
<proteinExistence type="predicted"/>